<dbReference type="PANTHER" id="PTHR46791">
    <property type="entry name" value="EXPRESSED PROTEIN"/>
    <property type="match status" value="1"/>
</dbReference>
<protein>
    <recommendedName>
        <fullName evidence="1">Integrase core domain-containing protein</fullName>
    </recommendedName>
</protein>
<feature type="domain" description="Integrase core" evidence="1">
    <location>
        <begin position="476"/>
        <end position="609"/>
    </location>
</feature>
<gene>
    <name evidence="2" type="ORF">MEDL_7252</name>
</gene>
<organism evidence="2 3">
    <name type="scientific">Mytilus edulis</name>
    <name type="common">Blue mussel</name>
    <dbReference type="NCBI Taxonomy" id="6550"/>
    <lineage>
        <taxon>Eukaryota</taxon>
        <taxon>Metazoa</taxon>
        <taxon>Spiralia</taxon>
        <taxon>Lophotrochozoa</taxon>
        <taxon>Mollusca</taxon>
        <taxon>Bivalvia</taxon>
        <taxon>Autobranchia</taxon>
        <taxon>Pteriomorphia</taxon>
        <taxon>Mytilida</taxon>
        <taxon>Mytiloidea</taxon>
        <taxon>Mytilidae</taxon>
        <taxon>Mytilinae</taxon>
        <taxon>Mytilus</taxon>
    </lineage>
</organism>
<proteinExistence type="predicted"/>
<comment type="caution">
    <text evidence="2">The sequence shown here is derived from an EMBL/GenBank/DDBJ whole genome shotgun (WGS) entry which is preliminary data.</text>
</comment>
<sequence>MVGNLRESLYYCAWSCYTRLPLYNWALSGNLREPLYYCAGNHCTIVHVQVSSGKRCSTVHGHGTSGNHCTVVYCEFTSRNHCTTVHGQVTSGNHCTTVHGQVSSGNHCTTVHGNHCTTVHGQFISGNHCATVHGQVTSGNHCASVHGQVTSGNHCASVHCQVSSGNHCTTVHGHVTSGNHITTVHGQVTSGNHCTTVHCHVTSGDHCTTVHGQVSQGNHCTTVHGQVTAGNHCTSVHCQVTSGNHCTTVHGKFISGNHCTTVHGQVTSGNHCTTVHGQVTSGNHCTTVHCHVTSGNHCTTVHGQVSPGNHCTTVHGQITSGNHCTSVHGQVTSGNNCTTVPGQITSGTIVLLCMVNVLRLVKRYFEMEFFYRDIVKILQMNHAISISLRQVKRYLKEMNLARRKDYSNIRSVFNFVHTQVTSYGPAHGYRWMYQKCKRHGFKIKRDHISLMLNTIDPEGVYLRARRRLKRREYFSRGPNFCWHLDSYDKLKRYGLCINACIDGFSRKIIWLKVGRSSSNPKVIARYFIDAIEEHRGHPYSMRGDMGTENGLVAVMQTLFAGDEVTIPFIYGKSTMNTRIESWWGILRKKCCQVWISAMKGLQERGQFSGDKLDINLIQFCCMQLLQVPFFSICRNILPSNMSSWQ</sequence>
<accession>A0A8S3Q9F4</accession>
<dbReference type="AlphaFoldDB" id="A0A8S3Q9F4"/>
<evidence type="ECO:0000313" key="3">
    <source>
        <dbReference type="Proteomes" id="UP000683360"/>
    </source>
</evidence>
<dbReference type="InterPro" id="IPR058913">
    <property type="entry name" value="Integrase_dom_put"/>
</dbReference>
<reference evidence="2" key="1">
    <citation type="submission" date="2021-03" db="EMBL/GenBank/DDBJ databases">
        <authorList>
            <person name="Bekaert M."/>
        </authorList>
    </citation>
    <scope>NUCLEOTIDE SEQUENCE</scope>
</reference>
<dbReference type="Proteomes" id="UP000683360">
    <property type="component" value="Unassembled WGS sequence"/>
</dbReference>
<dbReference type="Pfam" id="PF24764">
    <property type="entry name" value="rva_4"/>
    <property type="match status" value="1"/>
</dbReference>
<dbReference type="EMBL" id="CAJPWZ010000377">
    <property type="protein sequence ID" value="CAG2192061.1"/>
    <property type="molecule type" value="Genomic_DNA"/>
</dbReference>
<evidence type="ECO:0000259" key="1">
    <source>
        <dbReference type="Pfam" id="PF24764"/>
    </source>
</evidence>
<dbReference type="PANTHER" id="PTHR46791:SF13">
    <property type="entry name" value="CLR5 DOMAIN-CONTAINING PROTEIN"/>
    <property type="match status" value="1"/>
</dbReference>
<evidence type="ECO:0000313" key="2">
    <source>
        <dbReference type="EMBL" id="CAG2192061.1"/>
    </source>
</evidence>
<name>A0A8S3Q9F4_MYTED</name>
<keyword evidence="3" id="KW-1185">Reference proteome</keyword>